<dbReference type="SUPFAM" id="SSF57850">
    <property type="entry name" value="RING/U-box"/>
    <property type="match status" value="1"/>
</dbReference>
<dbReference type="Pfam" id="PF13639">
    <property type="entry name" value="zf-RING_2"/>
    <property type="match status" value="1"/>
</dbReference>
<organism evidence="4 5">
    <name type="scientific">Pseudopithomyces chartarum</name>
    <dbReference type="NCBI Taxonomy" id="1892770"/>
    <lineage>
        <taxon>Eukaryota</taxon>
        <taxon>Fungi</taxon>
        <taxon>Dikarya</taxon>
        <taxon>Ascomycota</taxon>
        <taxon>Pezizomycotina</taxon>
        <taxon>Dothideomycetes</taxon>
        <taxon>Pleosporomycetidae</taxon>
        <taxon>Pleosporales</taxon>
        <taxon>Massarineae</taxon>
        <taxon>Didymosphaeriaceae</taxon>
        <taxon>Pseudopithomyces</taxon>
    </lineage>
</organism>
<evidence type="ECO:0000313" key="5">
    <source>
        <dbReference type="Proteomes" id="UP001280581"/>
    </source>
</evidence>
<keyword evidence="1" id="KW-0479">Metal-binding</keyword>
<dbReference type="InterPro" id="IPR001841">
    <property type="entry name" value="Znf_RING"/>
</dbReference>
<dbReference type="PANTHER" id="PTHR45676">
    <property type="entry name" value="RING-H2 FINGER PROTEIN ATL51-RELATED"/>
    <property type="match status" value="1"/>
</dbReference>
<reference evidence="4 5" key="1">
    <citation type="submission" date="2021-02" db="EMBL/GenBank/DDBJ databases">
        <title>Genome assembly of Pseudopithomyces chartarum.</title>
        <authorList>
            <person name="Jauregui R."/>
            <person name="Singh J."/>
            <person name="Voisey C."/>
        </authorList>
    </citation>
    <scope>NUCLEOTIDE SEQUENCE [LARGE SCALE GENOMIC DNA]</scope>
    <source>
        <strain evidence="4 5">AGR01</strain>
    </source>
</reference>
<feature type="compositionally biased region" description="Polar residues" evidence="2">
    <location>
        <begin position="299"/>
        <end position="310"/>
    </location>
</feature>
<gene>
    <name evidence="4" type="ORF">GRF29_69g1887703</name>
</gene>
<dbReference type="CDD" id="cd16461">
    <property type="entry name" value="RING-H2_EL5-like"/>
    <property type="match status" value="1"/>
</dbReference>
<dbReference type="PROSITE" id="PS50089">
    <property type="entry name" value="ZF_RING_2"/>
    <property type="match status" value="1"/>
</dbReference>
<dbReference type="EMBL" id="WVTA01000006">
    <property type="protein sequence ID" value="KAK3209467.1"/>
    <property type="molecule type" value="Genomic_DNA"/>
</dbReference>
<sequence>MGQASSRGAHSQQQQQQSQPQPQPQPPPPPRRRARPTSWAAPSLITRARPDRDAVPEMVRVAPPSRPLSQRFNPMNILSTHHEPDAARSTALDNPGSRLPRRPSRMTRARSSLSSIPTLLHRRISSRSRDEDATPPPSGRPTPTPQMERLRHRHTTSTGYERSPYLPRMQEPSDLDLSFEELTDMPSNTSSNAPLPRLSSARRDGRASSMLPSFRPDRSIRSMTNSLRRRRSPMRQGEDQAAMLSRLLSVAAAATAASLMGDDPRAVSEARNVAGDGEDGTFDSFLQALQNGRIASALRQSGNHNGNQDGADTPGGNAQPLNFFRMFRFGTSANNEQSDADAASRAGRGENNGEEDEGDGRMVPIIIVGIRSINPGSGTERDDNIPPFLDALSSFPTPAASPGDEPMEGWTRQPPNTTRFSHRRRASMGGMNNFSSSYDNQRYRSARPRPWSTMSDSPAGPLPPPSTPAGSGLSAVSSGTTTPTFAASPPSPTIQSSASSRRGSFIRRATGSSLEPTTEEPTVHRRTPRQRRLSESDFTRFGSGSSRRNGVVEPDNNPGEGSRSWIIYVLGGSYPENHPILTTPSLFTDSPTYEDMLLLSTLLGPAKPPVASEEDVASAPGIFRIRMQDDALVADAVGGTEIVAISGDTRCLVCLCDFEVNEEARRLIKCGHLFHRPCIDQWLTTGRNSCPLCRAQGVDEKPSGSLQVTNPDTDSEQNIANNDVPNVG</sequence>
<keyword evidence="5" id="KW-1185">Reference proteome</keyword>
<keyword evidence="1" id="KW-0863">Zinc-finger</keyword>
<feature type="compositionally biased region" description="Low complexity" evidence="2">
    <location>
        <begin position="468"/>
        <end position="488"/>
    </location>
</feature>
<evidence type="ECO:0000313" key="4">
    <source>
        <dbReference type="EMBL" id="KAK3209467.1"/>
    </source>
</evidence>
<feature type="region of interest" description="Disordered" evidence="2">
    <location>
        <begin position="299"/>
        <end position="321"/>
    </location>
</feature>
<evidence type="ECO:0000256" key="2">
    <source>
        <dbReference type="SAM" id="MobiDB-lite"/>
    </source>
</evidence>
<feature type="compositionally biased region" description="Polar residues" evidence="2">
    <location>
        <begin position="704"/>
        <end position="728"/>
    </location>
</feature>
<evidence type="ECO:0000259" key="3">
    <source>
        <dbReference type="PROSITE" id="PS50089"/>
    </source>
</evidence>
<feature type="region of interest" description="Disordered" evidence="2">
    <location>
        <begin position="335"/>
        <end position="362"/>
    </location>
</feature>
<feature type="region of interest" description="Disordered" evidence="2">
    <location>
        <begin position="1"/>
        <end position="171"/>
    </location>
</feature>
<evidence type="ECO:0000256" key="1">
    <source>
        <dbReference type="PROSITE-ProRule" id="PRU00175"/>
    </source>
</evidence>
<feature type="compositionally biased region" description="Basic residues" evidence="2">
    <location>
        <begin position="99"/>
        <end position="108"/>
    </location>
</feature>
<dbReference type="InterPro" id="IPR013083">
    <property type="entry name" value="Znf_RING/FYVE/PHD"/>
</dbReference>
<dbReference type="Gene3D" id="3.30.40.10">
    <property type="entry name" value="Zinc/RING finger domain, C3HC4 (zinc finger)"/>
    <property type="match status" value="1"/>
</dbReference>
<accession>A0AAN6RJF5</accession>
<dbReference type="PANTHER" id="PTHR45676:SF41">
    <property type="entry name" value="RING-H2 FINGER PROTEIN ATL66"/>
    <property type="match status" value="1"/>
</dbReference>
<feature type="compositionally biased region" description="Pro residues" evidence="2">
    <location>
        <begin position="134"/>
        <end position="144"/>
    </location>
</feature>
<name>A0AAN6RJF5_9PLEO</name>
<feature type="region of interest" description="Disordered" evidence="2">
    <location>
        <begin position="700"/>
        <end position="728"/>
    </location>
</feature>
<keyword evidence="1" id="KW-0862">Zinc</keyword>
<dbReference type="AlphaFoldDB" id="A0AAN6RJF5"/>
<proteinExistence type="predicted"/>
<feature type="region of interest" description="Disordered" evidence="2">
    <location>
        <begin position="183"/>
        <end position="218"/>
    </location>
</feature>
<feature type="region of interest" description="Disordered" evidence="2">
    <location>
        <begin position="396"/>
        <end position="558"/>
    </location>
</feature>
<dbReference type="GO" id="GO:0008270">
    <property type="term" value="F:zinc ion binding"/>
    <property type="evidence" value="ECO:0007669"/>
    <property type="project" value="UniProtKB-KW"/>
</dbReference>
<feature type="compositionally biased region" description="Low complexity" evidence="2">
    <location>
        <begin position="1"/>
        <end position="20"/>
    </location>
</feature>
<dbReference type="GO" id="GO:0016567">
    <property type="term" value="P:protein ubiquitination"/>
    <property type="evidence" value="ECO:0007669"/>
    <property type="project" value="TreeGrafter"/>
</dbReference>
<feature type="compositionally biased region" description="Polar residues" evidence="2">
    <location>
        <begin position="510"/>
        <end position="520"/>
    </location>
</feature>
<dbReference type="SMART" id="SM00184">
    <property type="entry name" value="RING"/>
    <property type="match status" value="1"/>
</dbReference>
<dbReference type="Proteomes" id="UP001280581">
    <property type="component" value="Unassembled WGS sequence"/>
</dbReference>
<feature type="compositionally biased region" description="Polar residues" evidence="2">
    <location>
        <begin position="67"/>
        <end position="79"/>
    </location>
</feature>
<comment type="caution">
    <text evidence="4">The sequence shown here is derived from an EMBL/GenBank/DDBJ whole genome shotgun (WGS) entry which is preliminary data.</text>
</comment>
<protein>
    <recommendedName>
        <fullName evidence="3">RING-type domain-containing protein</fullName>
    </recommendedName>
</protein>
<feature type="domain" description="RING-type" evidence="3">
    <location>
        <begin position="651"/>
        <end position="694"/>
    </location>
</feature>
<feature type="compositionally biased region" description="Polar residues" evidence="2">
    <location>
        <begin position="430"/>
        <end position="440"/>
    </location>
</feature>